<comment type="caution">
    <text evidence="1">The sequence shown here is derived from an EMBL/GenBank/DDBJ whole genome shotgun (WGS) entry which is preliminary data.</text>
</comment>
<protein>
    <submittedName>
        <fullName evidence="1">Uncharacterized protein</fullName>
    </submittedName>
</protein>
<accession>A0A1F5F5S7</accession>
<dbReference type="Proteomes" id="UP000176191">
    <property type="component" value="Unassembled WGS sequence"/>
</dbReference>
<dbReference type="AlphaFoldDB" id="A0A1F5F5S7"/>
<gene>
    <name evidence="1" type="ORF">A2228_01755</name>
</gene>
<sequence>MKKGQALVEMVLGLGLAAAILPALTTSFFAARGGGVQEQIRMQANGRLREAREILRLLKEDNWANIETDGTYHLTLNNGIWNIEPNPEYNLDNLFTRQIILAPAYRTPTNQLSSSSSGNTLDPSVRHVTITVSWTNPIASSVIADYYLMRLENLTWIQTTLADFTLGTQLGTATTNTNGGEVILGSGGASHADWCAPSLSAINYDINGSANPNAISSAVGENGGPNQVIAGTGDSANGVALDHLAVTNTNPPTVSEEGTLPDSSPRIKTNSVFVSGSFAYIATDDNHKEVIIVDLNTYTESGYFNAPVNGNGAGLFVVGSLGFATVDNLLYTFDLTGKSGDRGAPLATLTLNGTGARLVVNGSYVYVAESSGNRAMEIIEFSTDGKTLNLRGWASLSGQNGVDIVVNSTASRGYLATSQGNVYILDTTSPYSGALPAPLGIFNTNGMTPKGIAVVTNNRAIVVGTGGVQQYQVIDITSENTPILCTNGGTTSGGLSIPSGVNGISAVQEEDGDTYSYIITGDSAAEFKIIQGGGGGGGGTYANEGIFESSIFDAGHSVMFNRFTVTAIAPPPDTQIQYQVAISNPIGNCEGATYTFVGPDKTSGSYYAGSVSLPLGTGAGFTNPGQCLKYRAYLTTTNTNSTPVLYDITFNYSP</sequence>
<proteinExistence type="predicted"/>
<name>A0A1F5F5S7_9BACT</name>
<evidence type="ECO:0000313" key="1">
    <source>
        <dbReference type="EMBL" id="OGD75031.1"/>
    </source>
</evidence>
<dbReference type="InterPro" id="IPR013211">
    <property type="entry name" value="LVIVD"/>
</dbReference>
<dbReference type="Pfam" id="PF08309">
    <property type="entry name" value="LVIVD"/>
    <property type="match status" value="1"/>
</dbReference>
<reference evidence="1 2" key="1">
    <citation type="journal article" date="2016" name="Nat. Commun.">
        <title>Thousands of microbial genomes shed light on interconnected biogeochemical processes in an aquifer system.</title>
        <authorList>
            <person name="Anantharaman K."/>
            <person name="Brown C.T."/>
            <person name="Hug L.A."/>
            <person name="Sharon I."/>
            <person name="Castelle C.J."/>
            <person name="Probst A.J."/>
            <person name="Thomas B.C."/>
            <person name="Singh A."/>
            <person name="Wilkins M.J."/>
            <person name="Karaoz U."/>
            <person name="Brodie E.L."/>
            <person name="Williams K.H."/>
            <person name="Hubbard S.S."/>
            <person name="Banfield J.F."/>
        </authorList>
    </citation>
    <scope>NUCLEOTIDE SEQUENCE [LARGE SCALE GENOMIC DNA]</scope>
</reference>
<dbReference type="InterPro" id="IPR011044">
    <property type="entry name" value="Quino_amine_DH_bsu"/>
</dbReference>
<dbReference type="EMBL" id="MFAK01000018">
    <property type="protein sequence ID" value="OGD75031.1"/>
    <property type="molecule type" value="Genomic_DNA"/>
</dbReference>
<dbReference type="SUPFAM" id="SSF50969">
    <property type="entry name" value="YVTN repeat-like/Quinoprotein amine dehydrogenase"/>
    <property type="match status" value="1"/>
</dbReference>
<organism evidence="1 2">
    <name type="scientific">Candidatus Collierbacteria bacterium RIFOXYA2_FULL_46_10</name>
    <dbReference type="NCBI Taxonomy" id="1817726"/>
    <lineage>
        <taxon>Bacteria</taxon>
        <taxon>Candidatus Collieribacteriota</taxon>
    </lineage>
</organism>
<evidence type="ECO:0000313" key="2">
    <source>
        <dbReference type="Proteomes" id="UP000176191"/>
    </source>
</evidence>